<dbReference type="GO" id="GO:0004674">
    <property type="term" value="F:protein serine/threonine kinase activity"/>
    <property type="evidence" value="ECO:0007669"/>
    <property type="project" value="UniProtKB-KW"/>
</dbReference>
<proteinExistence type="predicted"/>
<keyword evidence="12" id="KW-1185">Reference proteome</keyword>
<dbReference type="PANTHER" id="PTHR43289">
    <property type="entry name" value="MITOGEN-ACTIVATED PROTEIN KINASE KINASE KINASE 20-RELATED"/>
    <property type="match status" value="1"/>
</dbReference>
<feature type="binding site" evidence="7">
    <location>
        <position position="42"/>
    </location>
    <ligand>
        <name>ATP</name>
        <dbReference type="ChEBI" id="CHEBI:30616"/>
    </ligand>
</feature>
<evidence type="ECO:0000259" key="10">
    <source>
        <dbReference type="PROSITE" id="PS50011"/>
    </source>
</evidence>
<dbReference type="InterPro" id="IPR011009">
    <property type="entry name" value="Kinase-like_dom_sf"/>
</dbReference>
<organism evidence="11 12">
    <name type="scientific">Svornostia abyssi</name>
    <dbReference type="NCBI Taxonomy" id="2898438"/>
    <lineage>
        <taxon>Bacteria</taxon>
        <taxon>Bacillati</taxon>
        <taxon>Actinomycetota</taxon>
        <taxon>Thermoleophilia</taxon>
        <taxon>Solirubrobacterales</taxon>
        <taxon>Baekduiaceae</taxon>
        <taxon>Svornostia</taxon>
    </lineage>
</organism>
<dbReference type="InterPro" id="IPR017441">
    <property type="entry name" value="Protein_kinase_ATP_BS"/>
</dbReference>
<feature type="transmembrane region" description="Helical" evidence="9">
    <location>
        <begin position="380"/>
        <end position="400"/>
    </location>
</feature>
<dbReference type="EC" id="2.7.11.1" evidence="1"/>
<evidence type="ECO:0000256" key="7">
    <source>
        <dbReference type="PROSITE-ProRule" id="PRU10141"/>
    </source>
</evidence>
<dbReference type="Pfam" id="PF00069">
    <property type="entry name" value="Pkinase"/>
    <property type="match status" value="1"/>
</dbReference>
<dbReference type="PROSITE" id="PS00107">
    <property type="entry name" value="PROTEIN_KINASE_ATP"/>
    <property type="match status" value="1"/>
</dbReference>
<evidence type="ECO:0000256" key="3">
    <source>
        <dbReference type="ARBA" id="ARBA00022679"/>
    </source>
</evidence>
<evidence type="ECO:0000256" key="9">
    <source>
        <dbReference type="SAM" id="Phobius"/>
    </source>
</evidence>
<evidence type="ECO:0000256" key="8">
    <source>
        <dbReference type="SAM" id="MobiDB-lite"/>
    </source>
</evidence>
<keyword evidence="9" id="KW-0812">Transmembrane</keyword>
<keyword evidence="9" id="KW-1133">Transmembrane helix</keyword>
<dbReference type="RefSeq" id="WP_353862506.1">
    <property type="nucleotide sequence ID" value="NZ_CP088295.1"/>
</dbReference>
<dbReference type="Gene3D" id="3.10.450.50">
    <property type="match status" value="1"/>
</dbReference>
<feature type="compositionally biased region" description="Basic and acidic residues" evidence="8">
    <location>
        <begin position="340"/>
        <end position="355"/>
    </location>
</feature>
<feature type="region of interest" description="Disordered" evidence="8">
    <location>
        <begin position="331"/>
        <end position="376"/>
    </location>
</feature>
<dbReference type="PROSITE" id="PS50011">
    <property type="entry name" value="PROTEIN_KINASE_DOM"/>
    <property type="match status" value="1"/>
</dbReference>
<dbReference type="Gene3D" id="3.30.200.20">
    <property type="entry name" value="Phosphorylase Kinase, domain 1"/>
    <property type="match status" value="1"/>
</dbReference>
<gene>
    <name evidence="11" type="ORF">LRS13_14700</name>
</gene>
<evidence type="ECO:0000313" key="12">
    <source>
        <dbReference type="Proteomes" id="UP001058860"/>
    </source>
</evidence>
<dbReference type="PANTHER" id="PTHR43289:SF6">
    <property type="entry name" value="SERINE_THREONINE-PROTEIN KINASE NEKL-3"/>
    <property type="match status" value="1"/>
</dbReference>
<evidence type="ECO:0000313" key="11">
    <source>
        <dbReference type="EMBL" id="UUY01967.1"/>
    </source>
</evidence>
<protein>
    <recommendedName>
        <fullName evidence="1">non-specific serine/threonine protein kinase</fullName>
        <ecNumber evidence="1">2.7.11.1</ecNumber>
    </recommendedName>
</protein>
<dbReference type="InterPro" id="IPR032710">
    <property type="entry name" value="NTF2-like_dom_sf"/>
</dbReference>
<keyword evidence="5 11" id="KW-0418">Kinase</keyword>
<evidence type="ECO:0000256" key="1">
    <source>
        <dbReference type="ARBA" id="ARBA00012513"/>
    </source>
</evidence>
<dbReference type="InterPro" id="IPR027843">
    <property type="entry name" value="DUF4440"/>
</dbReference>
<dbReference type="CDD" id="cd14014">
    <property type="entry name" value="STKc_PknB_like"/>
    <property type="match status" value="1"/>
</dbReference>
<dbReference type="SMART" id="SM00220">
    <property type="entry name" value="S_TKc"/>
    <property type="match status" value="1"/>
</dbReference>
<evidence type="ECO:0000256" key="5">
    <source>
        <dbReference type="ARBA" id="ARBA00022777"/>
    </source>
</evidence>
<dbReference type="InterPro" id="IPR008271">
    <property type="entry name" value="Ser/Thr_kinase_AS"/>
</dbReference>
<dbReference type="SUPFAM" id="SSF56112">
    <property type="entry name" value="Protein kinase-like (PK-like)"/>
    <property type="match status" value="1"/>
</dbReference>
<dbReference type="SUPFAM" id="SSF54427">
    <property type="entry name" value="NTF2-like"/>
    <property type="match status" value="1"/>
</dbReference>
<evidence type="ECO:0000256" key="4">
    <source>
        <dbReference type="ARBA" id="ARBA00022741"/>
    </source>
</evidence>
<feature type="domain" description="Protein kinase" evidence="10">
    <location>
        <begin position="13"/>
        <end position="276"/>
    </location>
</feature>
<dbReference type="PROSITE" id="PS00108">
    <property type="entry name" value="PROTEIN_KINASE_ST"/>
    <property type="match status" value="1"/>
</dbReference>
<dbReference type="Pfam" id="PF14534">
    <property type="entry name" value="DUF4440"/>
    <property type="match status" value="1"/>
</dbReference>
<dbReference type="InterPro" id="IPR000719">
    <property type="entry name" value="Prot_kinase_dom"/>
</dbReference>
<keyword evidence="4 7" id="KW-0547">Nucleotide-binding</keyword>
<keyword evidence="2 11" id="KW-0723">Serine/threonine-protein kinase</keyword>
<dbReference type="EMBL" id="CP088295">
    <property type="protein sequence ID" value="UUY01967.1"/>
    <property type="molecule type" value="Genomic_DNA"/>
</dbReference>
<dbReference type="Gene3D" id="1.10.510.10">
    <property type="entry name" value="Transferase(Phosphotransferase) domain 1"/>
    <property type="match status" value="1"/>
</dbReference>
<keyword evidence="3" id="KW-0808">Transferase</keyword>
<evidence type="ECO:0000256" key="2">
    <source>
        <dbReference type="ARBA" id="ARBA00022527"/>
    </source>
</evidence>
<keyword evidence="6 7" id="KW-0067">ATP-binding</keyword>
<name>A0ABY5PBI5_9ACTN</name>
<sequence length="532" mass="55992">MAELRPGTEFAGCRIEAEVGRGGMGVIYRGTELQLGRPVALKLIAGDRAADPDFRARFEREARLTASIDHPNVIPVYAAGEEDGTLYLVMRFVDGTDLRHLLREQGPLPPRRADALIAQVAAALDAAHAAGLVHRDVKPANVLITAGARGEHAYLTDFGVVRLADAETRVTDSGEFVGTVDFMAPEHLRGERTDARSDVYALGCVLHTALTGTPPFRRDTVPATISAHLHEAPPRPSSTEGVPEAMDAVVARALAKDPAERYASAGDLARAVHAAIVDAPLPAGRGSVARGEAAGEREPPTRVVAAVPPAAAPAGGLFDDGATSVGRAVPADATAATRLDTPRPPRETPRPRPERPAGATRVAPQPPPPPRPRGRIRRPLSAVALLLVLAVAGGGVLLAMDRGEEATRTDPGPLSEADVREAAERFAAAYAAEDPAALSRALTTDVKRVTPGDEQIGRADVVAEYKRQFAGTDVRDYRFEDLIAAGGRAGRVAGRYVVTRGGGAPIQGEIVLGIRRDRGRARVALIAAEPRS</sequence>
<dbReference type="Proteomes" id="UP001058860">
    <property type="component" value="Chromosome"/>
</dbReference>
<reference evidence="12" key="1">
    <citation type="submission" date="2021-11" db="EMBL/GenBank/DDBJ databases">
        <title>Cultivation dependent microbiological survey of springs from the worlds oldest radium mine currently devoted to the extraction of radon-saturated water.</title>
        <authorList>
            <person name="Kapinusova G."/>
            <person name="Smrhova T."/>
            <person name="Strejcek M."/>
            <person name="Suman J."/>
            <person name="Jani K."/>
            <person name="Pajer P."/>
            <person name="Uhlik O."/>
        </authorList>
    </citation>
    <scope>NUCLEOTIDE SEQUENCE [LARGE SCALE GENOMIC DNA]</scope>
    <source>
        <strain evidence="12">J379</strain>
    </source>
</reference>
<feature type="region of interest" description="Disordered" evidence="8">
    <location>
        <begin position="282"/>
        <end position="301"/>
    </location>
</feature>
<keyword evidence="9" id="KW-0472">Membrane</keyword>
<accession>A0ABY5PBI5</accession>
<evidence type="ECO:0000256" key="6">
    <source>
        <dbReference type="ARBA" id="ARBA00022840"/>
    </source>
</evidence>